<dbReference type="EMBL" id="JH795865">
    <property type="protein sequence ID" value="EJU01134.1"/>
    <property type="molecule type" value="Genomic_DNA"/>
</dbReference>
<dbReference type="GeneID" id="63688073"/>
<dbReference type="RefSeq" id="XP_040628031.1">
    <property type="nucleotide sequence ID" value="XM_040773011.1"/>
</dbReference>
<dbReference type="InterPro" id="IPR032675">
    <property type="entry name" value="LRR_dom_sf"/>
</dbReference>
<accession>M5FXE1</accession>
<protein>
    <recommendedName>
        <fullName evidence="3">F-box domain-containing protein</fullName>
    </recommendedName>
</protein>
<gene>
    <name evidence="1" type="ORF">DACRYDRAFT_22908</name>
</gene>
<name>M5FXE1_DACPD</name>
<keyword evidence="2" id="KW-1185">Reference proteome</keyword>
<dbReference type="HOGENOM" id="CLU_1049820_0_0_1"/>
<dbReference type="AlphaFoldDB" id="M5FXE1"/>
<dbReference type="Proteomes" id="UP000030653">
    <property type="component" value="Unassembled WGS sequence"/>
</dbReference>
<dbReference type="SUPFAM" id="SSF52047">
    <property type="entry name" value="RNI-like"/>
    <property type="match status" value="1"/>
</dbReference>
<proteinExistence type="predicted"/>
<reference evidence="1 2" key="1">
    <citation type="journal article" date="2012" name="Science">
        <title>The Paleozoic origin of enzymatic lignin decomposition reconstructed from 31 fungal genomes.</title>
        <authorList>
            <person name="Floudas D."/>
            <person name="Binder M."/>
            <person name="Riley R."/>
            <person name="Barry K."/>
            <person name="Blanchette R.A."/>
            <person name="Henrissat B."/>
            <person name="Martinez A.T."/>
            <person name="Otillar R."/>
            <person name="Spatafora J.W."/>
            <person name="Yadav J.S."/>
            <person name="Aerts A."/>
            <person name="Benoit I."/>
            <person name="Boyd A."/>
            <person name="Carlson A."/>
            <person name="Copeland A."/>
            <person name="Coutinho P.M."/>
            <person name="de Vries R.P."/>
            <person name="Ferreira P."/>
            <person name="Findley K."/>
            <person name="Foster B."/>
            <person name="Gaskell J."/>
            <person name="Glotzer D."/>
            <person name="Gorecki P."/>
            <person name="Heitman J."/>
            <person name="Hesse C."/>
            <person name="Hori C."/>
            <person name="Igarashi K."/>
            <person name="Jurgens J.A."/>
            <person name="Kallen N."/>
            <person name="Kersten P."/>
            <person name="Kohler A."/>
            <person name="Kuees U."/>
            <person name="Kumar T.K.A."/>
            <person name="Kuo A."/>
            <person name="LaButti K."/>
            <person name="Larrondo L.F."/>
            <person name="Lindquist E."/>
            <person name="Ling A."/>
            <person name="Lombard V."/>
            <person name="Lucas S."/>
            <person name="Lundell T."/>
            <person name="Martin R."/>
            <person name="McLaughlin D.J."/>
            <person name="Morgenstern I."/>
            <person name="Morin E."/>
            <person name="Murat C."/>
            <person name="Nagy L.G."/>
            <person name="Nolan M."/>
            <person name="Ohm R.A."/>
            <person name="Patyshakuliyeva A."/>
            <person name="Rokas A."/>
            <person name="Ruiz-Duenas F.J."/>
            <person name="Sabat G."/>
            <person name="Salamov A."/>
            <person name="Samejima M."/>
            <person name="Schmutz J."/>
            <person name="Slot J.C."/>
            <person name="St John F."/>
            <person name="Stenlid J."/>
            <person name="Sun H."/>
            <person name="Sun S."/>
            <person name="Syed K."/>
            <person name="Tsang A."/>
            <person name="Wiebenga A."/>
            <person name="Young D."/>
            <person name="Pisabarro A."/>
            <person name="Eastwood D.C."/>
            <person name="Martin F."/>
            <person name="Cullen D."/>
            <person name="Grigoriev I.V."/>
            <person name="Hibbett D.S."/>
        </authorList>
    </citation>
    <scope>NUCLEOTIDE SEQUENCE [LARGE SCALE GENOMIC DNA]</scope>
    <source>
        <strain evidence="1 2">DJM-731 SS1</strain>
    </source>
</reference>
<dbReference type="Gene3D" id="3.80.10.10">
    <property type="entry name" value="Ribonuclease Inhibitor"/>
    <property type="match status" value="1"/>
</dbReference>
<evidence type="ECO:0000313" key="1">
    <source>
        <dbReference type="EMBL" id="EJU01134.1"/>
    </source>
</evidence>
<sequence>MGGQEFSTDRRRPFDSLRLFCWFSVCSLEEFASLHTSIPLETLMITHATEVIASPESALLARVTTLQLNSCRSLKFSRLPRSLKLRRLILYENEVMDMVCLMAEGTHMLEELEELFLTNSNGIGRRDFEFDQFIASIRKMTHLRVLQLCQQLSERIGIPTFNGFPEALPQTVECLRIWGPLGTITDSDPWVEKVRGKTWLPNLREFALMQDMPTGDHSAWLWARAPWERTDSAGEQTATLDRVSREIIEAMVQYRPQVKITCARH</sequence>
<organism evidence="1 2">
    <name type="scientific">Dacryopinax primogenitus (strain DJM 731)</name>
    <name type="common">Brown rot fungus</name>
    <dbReference type="NCBI Taxonomy" id="1858805"/>
    <lineage>
        <taxon>Eukaryota</taxon>
        <taxon>Fungi</taxon>
        <taxon>Dikarya</taxon>
        <taxon>Basidiomycota</taxon>
        <taxon>Agaricomycotina</taxon>
        <taxon>Dacrymycetes</taxon>
        <taxon>Dacrymycetales</taxon>
        <taxon>Dacrymycetaceae</taxon>
        <taxon>Dacryopinax</taxon>
    </lineage>
</organism>
<dbReference type="OrthoDB" id="3363537at2759"/>
<evidence type="ECO:0000313" key="2">
    <source>
        <dbReference type="Proteomes" id="UP000030653"/>
    </source>
</evidence>
<evidence type="ECO:0008006" key="3">
    <source>
        <dbReference type="Google" id="ProtNLM"/>
    </source>
</evidence>